<dbReference type="AlphaFoldDB" id="N9WHS7"/>
<dbReference type="GO" id="GO:0003677">
    <property type="term" value="F:DNA binding"/>
    <property type="evidence" value="ECO:0007669"/>
    <property type="project" value="UniProtKB-KW"/>
</dbReference>
<accession>N9WHS7</accession>
<name>N9WHS7_9CLOT</name>
<dbReference type="HOGENOM" id="CLU_039613_6_1_9"/>
<evidence type="ECO:0000256" key="1">
    <source>
        <dbReference type="ARBA" id="ARBA00009437"/>
    </source>
</evidence>
<dbReference type="InterPro" id="IPR036388">
    <property type="entry name" value="WH-like_DNA-bd_sf"/>
</dbReference>
<sequence>MNIESLRYFYDVVEFKSISKVAKNSHISQPALSHQLFKLEREFNGKLLERSNKGVEITQKGEVVYEYAKKILELYDLLYEEVNNEGVNKNKLEITNTSIYSNSIFLAIAGQFGSIFNNYNVNMNMEFINGEGLLINKKSDIIIGNEKLEDKNIKSEYIGSDKLVLISRKNMTKEELKESKIGLLDDKFTKEVEKKLKDEKVEVGLKSNSLSTILAFLESDNTYALVPYSDVRERVLKGELIVQNFYEYEIDYNLYISYRKDIDDKLRAKIRLLKEKLFKILK</sequence>
<keyword evidence="4" id="KW-0804">Transcription</keyword>
<keyword evidence="7" id="KW-1185">Reference proteome</keyword>
<evidence type="ECO:0000256" key="3">
    <source>
        <dbReference type="ARBA" id="ARBA00023125"/>
    </source>
</evidence>
<dbReference type="PANTHER" id="PTHR30126">
    <property type="entry name" value="HTH-TYPE TRANSCRIPTIONAL REGULATOR"/>
    <property type="match status" value="1"/>
</dbReference>
<dbReference type="SUPFAM" id="SSF53850">
    <property type="entry name" value="Periplasmic binding protein-like II"/>
    <property type="match status" value="1"/>
</dbReference>
<dbReference type="PRINTS" id="PR00039">
    <property type="entry name" value="HTHLYSR"/>
</dbReference>
<comment type="similarity">
    <text evidence="1">Belongs to the LysR transcriptional regulatory family.</text>
</comment>
<evidence type="ECO:0000259" key="5">
    <source>
        <dbReference type="PROSITE" id="PS50931"/>
    </source>
</evidence>
<keyword evidence="3" id="KW-0238">DNA-binding</keyword>
<dbReference type="Gene3D" id="1.10.10.10">
    <property type="entry name" value="Winged helix-like DNA-binding domain superfamily/Winged helix DNA-binding domain"/>
    <property type="match status" value="1"/>
</dbReference>
<comment type="caution">
    <text evidence="6">The sequence shown here is derived from an EMBL/GenBank/DDBJ whole genome shotgun (WGS) entry which is preliminary data.</text>
</comment>
<dbReference type="PATRIC" id="fig|999411.4.peg.1670"/>
<dbReference type="InterPro" id="IPR000847">
    <property type="entry name" value="LysR_HTH_N"/>
</dbReference>
<evidence type="ECO:0000256" key="4">
    <source>
        <dbReference type="ARBA" id="ARBA00023163"/>
    </source>
</evidence>
<dbReference type="Proteomes" id="UP000013097">
    <property type="component" value="Unassembled WGS sequence"/>
</dbReference>
<dbReference type="EMBL" id="AGYT01000008">
    <property type="protein sequence ID" value="ENZ02460.1"/>
    <property type="molecule type" value="Genomic_DNA"/>
</dbReference>
<dbReference type="Pfam" id="PF00126">
    <property type="entry name" value="HTH_1"/>
    <property type="match status" value="1"/>
</dbReference>
<dbReference type="FunFam" id="1.10.10.10:FF:000001">
    <property type="entry name" value="LysR family transcriptional regulator"/>
    <property type="match status" value="1"/>
</dbReference>
<feature type="domain" description="HTH lysR-type" evidence="5">
    <location>
        <begin position="1"/>
        <end position="58"/>
    </location>
</feature>
<protein>
    <recommendedName>
        <fullName evidence="5">HTH lysR-type domain-containing protein</fullName>
    </recommendedName>
</protein>
<proteinExistence type="inferred from homology"/>
<evidence type="ECO:0000313" key="6">
    <source>
        <dbReference type="EMBL" id="ENZ02460.1"/>
    </source>
</evidence>
<dbReference type="InterPro" id="IPR005119">
    <property type="entry name" value="LysR_subst-bd"/>
</dbReference>
<evidence type="ECO:0000313" key="7">
    <source>
        <dbReference type="Proteomes" id="UP000013097"/>
    </source>
</evidence>
<dbReference type="eggNOG" id="COG0583">
    <property type="taxonomic scope" value="Bacteria"/>
</dbReference>
<reference evidence="6 7" key="1">
    <citation type="submission" date="2013-01" db="EMBL/GenBank/DDBJ databases">
        <title>The Genome Sequence of Clostridium colicanis 209318.</title>
        <authorList>
            <consortium name="The Broad Institute Genome Sequencing Platform"/>
            <person name="Earl A."/>
            <person name="Ward D."/>
            <person name="Feldgarden M."/>
            <person name="Gevers D."/>
            <person name="Courvalin P."/>
            <person name="Lambert T."/>
            <person name="Walker B."/>
            <person name="Young S.K."/>
            <person name="Zeng Q."/>
            <person name="Gargeya S."/>
            <person name="Fitzgerald M."/>
            <person name="Haas B."/>
            <person name="Abouelleil A."/>
            <person name="Alvarado L."/>
            <person name="Arachchi H.M."/>
            <person name="Berlin A.M."/>
            <person name="Chapman S.B."/>
            <person name="Dewar J."/>
            <person name="Goldberg J."/>
            <person name="Griggs A."/>
            <person name="Gujja S."/>
            <person name="Hansen M."/>
            <person name="Howarth C."/>
            <person name="Imamovic A."/>
            <person name="Larimer J."/>
            <person name="McCowan C."/>
            <person name="Murphy C."/>
            <person name="Neiman D."/>
            <person name="Pearson M."/>
            <person name="Priest M."/>
            <person name="Roberts A."/>
            <person name="Saif S."/>
            <person name="Shea T."/>
            <person name="Sisk P."/>
            <person name="Sykes S."/>
            <person name="Wortman J."/>
            <person name="Nusbaum C."/>
            <person name="Birren B."/>
        </authorList>
    </citation>
    <scope>NUCLEOTIDE SEQUENCE [LARGE SCALE GENOMIC DNA]</scope>
    <source>
        <strain evidence="6 7">209318</strain>
    </source>
</reference>
<dbReference type="InterPro" id="IPR036390">
    <property type="entry name" value="WH_DNA-bd_sf"/>
</dbReference>
<dbReference type="RefSeq" id="WP_002598196.1">
    <property type="nucleotide sequence ID" value="NZ_KB850956.1"/>
</dbReference>
<evidence type="ECO:0000256" key="2">
    <source>
        <dbReference type="ARBA" id="ARBA00023015"/>
    </source>
</evidence>
<keyword evidence="2" id="KW-0805">Transcription regulation</keyword>
<dbReference type="SUPFAM" id="SSF46785">
    <property type="entry name" value="Winged helix' DNA-binding domain"/>
    <property type="match status" value="1"/>
</dbReference>
<gene>
    <name evidence="6" type="ORF">HMPREF1092_01695</name>
</gene>
<organism evidence="6 7">
    <name type="scientific">Clostridium thermobutyricum</name>
    <dbReference type="NCBI Taxonomy" id="29372"/>
    <lineage>
        <taxon>Bacteria</taxon>
        <taxon>Bacillati</taxon>
        <taxon>Bacillota</taxon>
        <taxon>Clostridia</taxon>
        <taxon>Eubacteriales</taxon>
        <taxon>Clostridiaceae</taxon>
        <taxon>Clostridium</taxon>
    </lineage>
</organism>
<dbReference type="Pfam" id="PF03466">
    <property type="entry name" value="LysR_substrate"/>
    <property type="match status" value="1"/>
</dbReference>
<dbReference type="GO" id="GO:0003700">
    <property type="term" value="F:DNA-binding transcription factor activity"/>
    <property type="evidence" value="ECO:0007669"/>
    <property type="project" value="InterPro"/>
</dbReference>
<dbReference type="PROSITE" id="PS50931">
    <property type="entry name" value="HTH_LYSR"/>
    <property type="match status" value="1"/>
</dbReference>